<proteinExistence type="predicted"/>
<protein>
    <submittedName>
        <fullName evidence="2">Uncharacterized protein</fullName>
    </submittedName>
</protein>
<name>A0A059BB52_EUCGR</name>
<dbReference type="InParanoid" id="A0A059BB52"/>
<evidence type="ECO:0000313" key="2">
    <source>
        <dbReference type="EMBL" id="KCW63348.1"/>
    </source>
</evidence>
<keyword evidence="1" id="KW-0732">Signal</keyword>
<dbReference type="AlphaFoldDB" id="A0A059BB52"/>
<sequence>MVAHLCLKFVSFLSMVSMEHIAFSYQRVNEGSKSPEWDFSISTMNKFADGNEGKASLPPISCIFNRIYKSA</sequence>
<feature type="signal peptide" evidence="1">
    <location>
        <begin position="1"/>
        <end position="18"/>
    </location>
</feature>
<dbReference type="EMBL" id="KK198759">
    <property type="protein sequence ID" value="KCW63348.1"/>
    <property type="molecule type" value="Genomic_DNA"/>
</dbReference>
<feature type="chain" id="PRO_5001573309" evidence="1">
    <location>
        <begin position="19"/>
        <end position="71"/>
    </location>
</feature>
<dbReference type="Gramene" id="KCW63348">
    <property type="protein sequence ID" value="KCW63348"/>
    <property type="gene ID" value="EUGRSUZ_G00987"/>
</dbReference>
<reference evidence="2" key="1">
    <citation type="submission" date="2013-07" db="EMBL/GenBank/DDBJ databases">
        <title>The genome of Eucalyptus grandis.</title>
        <authorList>
            <person name="Schmutz J."/>
            <person name="Hayes R."/>
            <person name="Myburg A."/>
            <person name="Tuskan G."/>
            <person name="Grattapaglia D."/>
            <person name="Rokhsar D.S."/>
        </authorList>
    </citation>
    <scope>NUCLEOTIDE SEQUENCE</scope>
    <source>
        <tissue evidence="2">Leaf extractions</tissue>
    </source>
</reference>
<gene>
    <name evidence="2" type="ORF">EUGRSUZ_G00987</name>
</gene>
<accession>A0A059BB52</accession>
<evidence type="ECO:0000256" key="1">
    <source>
        <dbReference type="SAM" id="SignalP"/>
    </source>
</evidence>
<organism evidence="2">
    <name type="scientific">Eucalyptus grandis</name>
    <name type="common">Flooded gum</name>
    <dbReference type="NCBI Taxonomy" id="71139"/>
    <lineage>
        <taxon>Eukaryota</taxon>
        <taxon>Viridiplantae</taxon>
        <taxon>Streptophyta</taxon>
        <taxon>Embryophyta</taxon>
        <taxon>Tracheophyta</taxon>
        <taxon>Spermatophyta</taxon>
        <taxon>Magnoliopsida</taxon>
        <taxon>eudicotyledons</taxon>
        <taxon>Gunneridae</taxon>
        <taxon>Pentapetalae</taxon>
        <taxon>rosids</taxon>
        <taxon>malvids</taxon>
        <taxon>Myrtales</taxon>
        <taxon>Myrtaceae</taxon>
        <taxon>Myrtoideae</taxon>
        <taxon>Eucalypteae</taxon>
        <taxon>Eucalyptus</taxon>
    </lineage>
</organism>